<organism evidence="3 4">
    <name type="scientific">Trichogramma kaykai</name>
    <dbReference type="NCBI Taxonomy" id="54128"/>
    <lineage>
        <taxon>Eukaryota</taxon>
        <taxon>Metazoa</taxon>
        <taxon>Ecdysozoa</taxon>
        <taxon>Arthropoda</taxon>
        <taxon>Hexapoda</taxon>
        <taxon>Insecta</taxon>
        <taxon>Pterygota</taxon>
        <taxon>Neoptera</taxon>
        <taxon>Endopterygota</taxon>
        <taxon>Hymenoptera</taxon>
        <taxon>Apocrita</taxon>
        <taxon>Proctotrupomorpha</taxon>
        <taxon>Chalcidoidea</taxon>
        <taxon>Trichogrammatidae</taxon>
        <taxon>Trichogramma</taxon>
    </lineage>
</organism>
<accession>A0ABD2WH30</accession>
<dbReference type="InterPro" id="IPR048366">
    <property type="entry name" value="TNP-like_GBD"/>
</dbReference>
<dbReference type="InterPro" id="IPR048367">
    <property type="entry name" value="TNP-like_RNaseH_C"/>
</dbReference>
<comment type="caution">
    <text evidence="3">The sequence shown here is derived from an EMBL/GenBank/DDBJ whole genome shotgun (WGS) entry which is preliminary data.</text>
</comment>
<keyword evidence="4" id="KW-1185">Reference proteome</keyword>
<dbReference type="Pfam" id="PF21789">
    <property type="entry name" value="TNP-like_RNaseH_C"/>
    <property type="match status" value="1"/>
</dbReference>
<name>A0ABD2WH30_9HYME</name>
<dbReference type="AlphaFoldDB" id="A0ABD2WH30"/>
<evidence type="ECO:0000313" key="4">
    <source>
        <dbReference type="Proteomes" id="UP001627154"/>
    </source>
</evidence>
<feature type="domain" description="Transposable element P transposase-like RNase H C-terminal" evidence="2">
    <location>
        <begin position="200"/>
        <end position="227"/>
    </location>
</feature>
<dbReference type="EMBL" id="JBJJXI010000106">
    <property type="protein sequence ID" value="KAL3392386.1"/>
    <property type="molecule type" value="Genomic_DNA"/>
</dbReference>
<gene>
    <name evidence="3" type="ORF">TKK_013208</name>
</gene>
<reference evidence="3 4" key="1">
    <citation type="journal article" date="2024" name="bioRxiv">
        <title>A reference genome for Trichogramma kaykai: A tiny desert-dwelling parasitoid wasp with competing sex-ratio distorters.</title>
        <authorList>
            <person name="Culotta J."/>
            <person name="Lindsey A.R."/>
        </authorList>
    </citation>
    <scope>NUCLEOTIDE SEQUENCE [LARGE SCALE GENOMIC DNA]</scope>
    <source>
        <strain evidence="3 4">KSX58</strain>
    </source>
</reference>
<protein>
    <recommendedName>
        <fullName evidence="5">Transposable element P transposase</fullName>
    </recommendedName>
</protein>
<dbReference type="PANTHER" id="PTHR47577:SF2">
    <property type="entry name" value="THAP DOMAIN CONTAINING 9"/>
    <property type="match status" value="1"/>
</dbReference>
<evidence type="ECO:0000313" key="3">
    <source>
        <dbReference type="EMBL" id="KAL3392386.1"/>
    </source>
</evidence>
<sequence>MVCDQSSSNRSAVKRLGITLENPSFTFKGNDISFGFNVPHMFKGIRNILLNNNFTVNGNIVSWLPIKQLYELEKGKSCKTARKLTERHIQPKAFEKMKVSLAVQVFSHSVGAALMTAALNKEIGLNTADLGIAAATSDFCTSLNRIFDCLNARSFSDPNPYRKGLSKSTRVEDELKKAMYWIKTIDRLKSKDIRYVLTSRLNQDKLENFFEFLRERCGYNNNPTLTQCIKNMQYAVLVTLLVPPVGTNCEADQARLLISNFNSYVKSKKIDAEEIDKKVEDWYIRNDIEFRSKISALHTTNTTKTLEKTENKKTEIDTLQTAKTETTQTTETETTQITELTQVTNITQTTFATQQEEQETVTLEIQTKKYIAGYLAFK</sequence>
<dbReference type="PANTHER" id="PTHR47577">
    <property type="entry name" value="THAP DOMAIN-CONTAINING PROTEIN 6"/>
    <property type="match status" value="1"/>
</dbReference>
<evidence type="ECO:0000259" key="1">
    <source>
        <dbReference type="Pfam" id="PF21788"/>
    </source>
</evidence>
<evidence type="ECO:0000259" key="2">
    <source>
        <dbReference type="Pfam" id="PF21789"/>
    </source>
</evidence>
<evidence type="ECO:0008006" key="5">
    <source>
        <dbReference type="Google" id="ProtNLM"/>
    </source>
</evidence>
<dbReference type="Proteomes" id="UP001627154">
    <property type="component" value="Unassembled WGS sequence"/>
</dbReference>
<feature type="domain" description="Transposable element P transposase-like GTP-binding insertion" evidence="1">
    <location>
        <begin position="40"/>
        <end position="156"/>
    </location>
</feature>
<dbReference type="Pfam" id="PF21788">
    <property type="entry name" value="TNP-like_GBD"/>
    <property type="match status" value="1"/>
</dbReference>
<proteinExistence type="predicted"/>